<dbReference type="SMART" id="SM00823">
    <property type="entry name" value="PKS_PP"/>
    <property type="match status" value="1"/>
</dbReference>
<keyword evidence="3" id="KW-0597">Phosphoprotein</keyword>
<dbReference type="GO" id="GO:0005737">
    <property type="term" value="C:cytoplasm"/>
    <property type="evidence" value="ECO:0007669"/>
    <property type="project" value="TreeGrafter"/>
</dbReference>
<dbReference type="Gene3D" id="3.40.50.720">
    <property type="entry name" value="NAD(P)-binding Rossmann-like Domain"/>
    <property type="match status" value="1"/>
</dbReference>
<evidence type="ECO:0000256" key="4">
    <source>
        <dbReference type="ARBA" id="ARBA00022737"/>
    </source>
</evidence>
<dbReference type="GO" id="GO:0003824">
    <property type="term" value="F:catalytic activity"/>
    <property type="evidence" value="ECO:0007669"/>
    <property type="project" value="InterPro"/>
</dbReference>
<evidence type="ECO:0000313" key="8">
    <source>
        <dbReference type="Proteomes" id="UP000561326"/>
    </source>
</evidence>
<comment type="cofactor">
    <cofactor evidence="1">
        <name>pantetheine 4'-phosphate</name>
        <dbReference type="ChEBI" id="CHEBI:47942"/>
    </cofactor>
</comment>
<proteinExistence type="predicted"/>
<dbReference type="Pfam" id="PF00668">
    <property type="entry name" value="Condensation"/>
    <property type="match status" value="1"/>
</dbReference>
<dbReference type="Pfam" id="PF00550">
    <property type="entry name" value="PP-binding"/>
    <property type="match status" value="1"/>
</dbReference>
<dbReference type="Gene3D" id="3.30.300.30">
    <property type="match status" value="1"/>
</dbReference>
<dbReference type="RefSeq" id="WP_168975312.1">
    <property type="nucleotide sequence ID" value="NZ_JABAGO010000020.1"/>
</dbReference>
<dbReference type="Pfam" id="PF00501">
    <property type="entry name" value="AMP-binding"/>
    <property type="match status" value="1"/>
</dbReference>
<dbReference type="PROSITE" id="PS00455">
    <property type="entry name" value="AMP_BINDING"/>
    <property type="match status" value="1"/>
</dbReference>
<reference evidence="7 8" key="1">
    <citation type="submission" date="2020-04" db="EMBL/GenBank/DDBJ databases">
        <authorList>
            <person name="Hitch T.C.A."/>
            <person name="Wylensek D."/>
            <person name="Clavel T."/>
        </authorList>
    </citation>
    <scope>NUCLEOTIDE SEQUENCE [LARGE SCALE GENOMIC DNA]</scope>
    <source>
        <strain evidence="7 8">WB01_D5_05</strain>
    </source>
</reference>
<dbReference type="EMBL" id="JABAGO010000020">
    <property type="protein sequence ID" value="NME98923.1"/>
    <property type="molecule type" value="Genomic_DNA"/>
</dbReference>
<sequence length="1947" mass="220027">MLSSEQLKSMSPEQRKRLLLTLEQTGAEYGVFPLSAEQKRMWFINQANSNDPSYHICFTFEIKGVIDEARIMNTLRFLIERHEVFRTRVVSVDGQPFQVPDLRPDVFHMKSQLMIENHDEDAIHHAVKKERAIAFDLERDFPLRALLLHLSTNHAQLVITIHHIAADGWSIGQFIHEWVETYKLLANGTENELGKFKEEAILQYIDYAVWQKAQFSEGRLRESLVYWKQLLREAPVELHLPLNPDHQGPQTGTGGAEFYLLEEGVCGRLRELARTRRCSLFHVLLSAFYITLFRFTSQSALNVGTAVANRSNDEFKRTIGMFANTIVLHHPIRVECTFNELLDEIKKLVLYAFEHQHVPFDQVIDSLGVERQPGVIPYLQAMFILQNPSLWPLGIETPVELLPDTEVCVRIPGNEIVEYASLPMIMTAVEQGGRIGFRLTYQTDKFSRERMRLFLQHYCGLLEEIGNDASLGITEYQCMSPKTAGKWRRRISTLRYDGPIPLPISEGNLLRARPALRQRYDNGWITVLNPKGDDCLPGFPGQIYISSQTIESWFPTGDLGEWGEDGRLRIHVSRHSNLPFLHPATGTCWTAASLEQAILKLPGMEDSCVDAYPHIDGTQRIVIYYVSAQPKPLRMFSHLLTKPSDNDAANHEWFVCRVRHIPSNAWGVPDVLLLRKQWSDSIEHTLRQRNQLMEHPDCDSVVVLPSTFDPVQAIIPVRDLCDSQEKMNKASENIKHNNGGLHEPSILNGPPLEELQVKTLPELLRHTAVHYPNHHITTIGRNGRIAFSYAELLQSAETGASNLRAAGVKKGERILLFIHELDLWIRIFWSCVLAGAVPVPLGVPKILERNNGGGVAIDKLLQVWSFLGNPRILCDDREALTQYFQARGMVVPELDIVEPNTLLSAPAVMAEPINDRQADECDLAIMLFTSGSTGMPKGVKLSHRNVLKRSQATAEHNRFDSSEVSLNWMPLDHVGGLVMFHLLDVYIGACQIHAETEHILHRPLLWLDYANEYGVTVTWAPNFAFGLIVEQEQEVQQRDWDLSRLWFILNGGEKIQARTASRFMQLLESKMLRQNAMYPSWGMTETSSGVTFSSSFGASNTTHINDYVAVGCPIGGTSLRIVGDDGNPVEVGDIGYLEIKGETITAGYEANEEQNRSNYSKDGWFITGDLARIIDNELVITGRSKETIIVNGINYASAEIENTVEESGYVLPGYVAACSLQIAGESIDRVLLFCTFSGEHEHEAVAAAVRHRVLQKLGLFVDELIPLKTEEFPRTSIGKINRSVLCDRYRQGEYADRTVSRTFGVPSWFYEKQWERRELLYSGEWDEIRTCIIFADEDGLGERIGQRLSNRGITCYDVRPGEVFAQHGSRFILNVRDREHYRQLSHFIREKTEKADLIIYCWSYLSMPDCMEEETYVDLLSLSYLLQEFDAVNDPFRLNVISNGAVRVQENDSVRPAKGSLSGFLRTVPLEMPGMRVKHVDIALGKHDLNEMASSIVSELAEYHYSPEVAYREKNRFIPVLREASMIKEDIDAERGFHHGGIYVVVGGLGEIGRQVAAHLLSIYRAKVMLIGRTDLSNHSEECATEYQNVLNSLSALGDVIYYRADAASREELAEALAHAEARWGRLDAILHLAGEGHRLDWTHANRSMISKMTEATLQDAFRSKVQGARTVLDWAQSRKNVEVIIFSSVNSFLGGSGLAAYSAASSCLDLEVMSRIGQVPCKCVQWSFWDTASNEGAGHATGLSRYALSKWQALVSLEAIMQRNKGSMIVGLNGADNNLCSQYNVEMKKETSLFTLVYSSRSKNPIPTFASEWTADSLVITEFVLDIPYDAQGNVDEQKLATLLYKSKGNVGRPANETERTLIEIWSHILQHRRFQLDDKFFEIGGNSLHTVRVISRINEQFHTHLSITDLFQYPTIRQLAAYLTKELGAGDEERYETEELSGITF</sequence>
<dbReference type="PANTHER" id="PTHR45527:SF1">
    <property type="entry name" value="FATTY ACID SYNTHASE"/>
    <property type="match status" value="1"/>
</dbReference>
<dbReference type="InterPro" id="IPR013968">
    <property type="entry name" value="PKS_KR"/>
</dbReference>
<protein>
    <submittedName>
        <fullName evidence="7">SDR family NAD(P)-dependent oxidoreductase</fullName>
    </submittedName>
</protein>
<dbReference type="GO" id="GO:0043041">
    <property type="term" value="P:amino acid activation for nonribosomal peptide biosynthetic process"/>
    <property type="evidence" value="ECO:0007669"/>
    <property type="project" value="TreeGrafter"/>
</dbReference>
<dbReference type="InterPro" id="IPR045851">
    <property type="entry name" value="AMP-bd_C_sf"/>
</dbReference>
<feature type="domain" description="Carrier" evidence="6">
    <location>
        <begin position="1854"/>
        <end position="1929"/>
    </location>
</feature>
<dbReference type="SUPFAM" id="SSF52777">
    <property type="entry name" value="CoA-dependent acyltransferases"/>
    <property type="match status" value="2"/>
</dbReference>
<dbReference type="PANTHER" id="PTHR45527">
    <property type="entry name" value="NONRIBOSOMAL PEPTIDE SYNTHETASE"/>
    <property type="match status" value="1"/>
</dbReference>
<dbReference type="SUPFAM" id="SSF51735">
    <property type="entry name" value="NAD(P)-binding Rossmann-fold domains"/>
    <property type="match status" value="2"/>
</dbReference>
<gene>
    <name evidence="7" type="ORF">HF838_11680</name>
</gene>
<keyword evidence="2" id="KW-0596">Phosphopantetheine</keyword>
<dbReference type="SUPFAM" id="SSF47336">
    <property type="entry name" value="ACP-like"/>
    <property type="match status" value="1"/>
</dbReference>
<dbReference type="Gene3D" id="3.30.559.10">
    <property type="entry name" value="Chloramphenicol acetyltransferase-like domain"/>
    <property type="match status" value="1"/>
</dbReference>
<dbReference type="InterPro" id="IPR049490">
    <property type="entry name" value="C883_1060-like_KR_N"/>
</dbReference>
<comment type="caution">
    <text evidence="7">The sequence shown here is derived from an EMBL/GenBank/DDBJ whole genome shotgun (WGS) entry which is preliminary data.</text>
</comment>
<dbReference type="InterPro" id="IPR020806">
    <property type="entry name" value="PKS_PP-bd"/>
</dbReference>
<dbReference type="Pfam" id="PF08659">
    <property type="entry name" value="KR"/>
    <property type="match status" value="1"/>
</dbReference>
<dbReference type="FunFam" id="1.10.1200.10:FF:000005">
    <property type="entry name" value="Nonribosomal peptide synthetase 1"/>
    <property type="match status" value="1"/>
</dbReference>
<dbReference type="CDD" id="cd19531">
    <property type="entry name" value="LCL_NRPS-like"/>
    <property type="match status" value="1"/>
</dbReference>
<dbReference type="InterPro" id="IPR009081">
    <property type="entry name" value="PP-bd_ACP"/>
</dbReference>
<organism evidence="7 8">
    <name type="scientific">Aneurinibacillus aneurinilyticus</name>
    <name type="common">Bacillus aneurinolyticus</name>
    <dbReference type="NCBI Taxonomy" id="1391"/>
    <lineage>
        <taxon>Bacteria</taxon>
        <taxon>Bacillati</taxon>
        <taxon>Bacillota</taxon>
        <taxon>Bacilli</taxon>
        <taxon>Bacillales</taxon>
        <taxon>Paenibacillaceae</taxon>
        <taxon>Aneurinibacillus group</taxon>
        <taxon>Aneurinibacillus</taxon>
    </lineage>
</organism>
<dbReference type="GO" id="GO:0044550">
    <property type="term" value="P:secondary metabolite biosynthetic process"/>
    <property type="evidence" value="ECO:0007669"/>
    <property type="project" value="TreeGrafter"/>
</dbReference>
<evidence type="ECO:0000256" key="2">
    <source>
        <dbReference type="ARBA" id="ARBA00022450"/>
    </source>
</evidence>
<dbReference type="InterPro" id="IPR006162">
    <property type="entry name" value="Ppantetheine_attach_site"/>
</dbReference>
<dbReference type="Gene3D" id="3.40.50.12780">
    <property type="entry name" value="N-terminal domain of ligase-like"/>
    <property type="match status" value="1"/>
</dbReference>
<dbReference type="SMART" id="SM00822">
    <property type="entry name" value="PKS_KR"/>
    <property type="match status" value="1"/>
</dbReference>
<dbReference type="SMART" id="SM01294">
    <property type="entry name" value="PKS_PP_betabranch"/>
    <property type="match status" value="1"/>
</dbReference>
<evidence type="ECO:0000256" key="3">
    <source>
        <dbReference type="ARBA" id="ARBA00022553"/>
    </source>
</evidence>
<evidence type="ECO:0000256" key="5">
    <source>
        <dbReference type="ARBA" id="ARBA00023194"/>
    </source>
</evidence>
<dbReference type="GO" id="GO:0031177">
    <property type="term" value="F:phosphopantetheine binding"/>
    <property type="evidence" value="ECO:0007669"/>
    <property type="project" value="InterPro"/>
</dbReference>
<dbReference type="Pfam" id="PF21394">
    <property type="entry name" value="Beta-ketacyl_N"/>
    <property type="match status" value="1"/>
</dbReference>
<dbReference type="Proteomes" id="UP000561326">
    <property type="component" value="Unassembled WGS sequence"/>
</dbReference>
<dbReference type="SUPFAM" id="SSF56801">
    <property type="entry name" value="Acetyl-CoA synthetase-like"/>
    <property type="match status" value="2"/>
</dbReference>
<dbReference type="PROSITE" id="PS50075">
    <property type="entry name" value="CARRIER"/>
    <property type="match status" value="1"/>
</dbReference>
<evidence type="ECO:0000259" key="6">
    <source>
        <dbReference type="PROSITE" id="PS50075"/>
    </source>
</evidence>
<dbReference type="GO" id="GO:0008610">
    <property type="term" value="P:lipid biosynthetic process"/>
    <property type="evidence" value="ECO:0007669"/>
    <property type="project" value="UniProtKB-ARBA"/>
</dbReference>
<dbReference type="Pfam" id="PF23024">
    <property type="entry name" value="AMP-dom_DIP2-like"/>
    <property type="match status" value="1"/>
</dbReference>
<evidence type="ECO:0000256" key="1">
    <source>
        <dbReference type="ARBA" id="ARBA00001957"/>
    </source>
</evidence>
<dbReference type="InterPro" id="IPR036291">
    <property type="entry name" value="NAD(P)-bd_dom_sf"/>
</dbReference>
<dbReference type="InterPro" id="IPR020845">
    <property type="entry name" value="AMP-binding_CS"/>
</dbReference>
<dbReference type="PROSITE" id="PS00012">
    <property type="entry name" value="PHOSPHOPANTETHEINE"/>
    <property type="match status" value="1"/>
</dbReference>
<dbReference type="InterPro" id="IPR025110">
    <property type="entry name" value="AMP-bd_C"/>
</dbReference>
<dbReference type="GO" id="GO:0017000">
    <property type="term" value="P:antibiotic biosynthetic process"/>
    <property type="evidence" value="ECO:0007669"/>
    <property type="project" value="UniProtKB-KW"/>
</dbReference>
<keyword evidence="5" id="KW-0045">Antibiotic biosynthesis</keyword>
<accession>A0A848CSZ4</accession>
<dbReference type="InterPro" id="IPR036736">
    <property type="entry name" value="ACP-like_sf"/>
</dbReference>
<dbReference type="InterPro" id="IPR042099">
    <property type="entry name" value="ANL_N_sf"/>
</dbReference>
<dbReference type="InterPro" id="IPR023213">
    <property type="entry name" value="CAT-like_dom_sf"/>
</dbReference>
<name>A0A848CSZ4_ANEAE</name>
<dbReference type="Gene3D" id="1.10.1200.10">
    <property type="entry name" value="ACP-like"/>
    <property type="match status" value="1"/>
</dbReference>
<dbReference type="InterPro" id="IPR057326">
    <property type="entry name" value="KR_dom"/>
</dbReference>
<dbReference type="Gene3D" id="3.30.559.30">
    <property type="entry name" value="Nonribosomal peptide synthetase, condensation domain"/>
    <property type="match status" value="1"/>
</dbReference>
<dbReference type="InterPro" id="IPR000873">
    <property type="entry name" value="AMP-dep_synth/lig_dom"/>
</dbReference>
<keyword evidence="4" id="KW-0677">Repeat</keyword>
<evidence type="ECO:0000313" key="7">
    <source>
        <dbReference type="EMBL" id="NME98923.1"/>
    </source>
</evidence>
<dbReference type="InterPro" id="IPR001242">
    <property type="entry name" value="Condensation_dom"/>
</dbReference>